<dbReference type="Pfam" id="PF02384">
    <property type="entry name" value="N6_Mtase"/>
    <property type="match status" value="1"/>
</dbReference>
<dbReference type="SUPFAM" id="SSF53335">
    <property type="entry name" value="S-adenosyl-L-methionine-dependent methyltransferases"/>
    <property type="match status" value="1"/>
</dbReference>
<dbReference type="PANTHER" id="PTHR41313">
    <property type="entry name" value="ADENINE-SPECIFIC METHYLTRANSFERASE"/>
    <property type="match status" value="1"/>
</dbReference>
<dbReference type="InterPro" id="IPR016843">
    <property type="entry name" value="S-AdoMet-dep_Ade-MeTrfase_prd"/>
</dbReference>
<sequence length="339" mass="37225">MVALAQTDVETLFHRLDQATLLLQQQLSTSYLDALIEVGDDLIDGGQVRVEEGRPDVTATAELTKLYQGIQPLLVDAETTRRGLQLALLKDIETDAIDANHQLTPDSIGFLVTYLANQLMRQTQMSVLDPAVGTGNLLTTVINQLSQVDDVQIQGFGVDNDDSMLAMANVMSTLQHRDIQLFHQDALDPLVMPKMDLVVSDLPVGYYPRDDQATHFKTAAQQGHSYVHHLLLEQSINQLVAGGWGIFLVPSQLFTSNEAPSLVSWIQSQAHLQGILNLPSELFQNKQAQKAILLLQKHGGSAKQAGQVLLGEFPSLKDAQAVADFTNQIDEWVVTNVSQ</sequence>
<dbReference type="InterPro" id="IPR052933">
    <property type="entry name" value="DNA_Protect_Modify"/>
</dbReference>
<keyword evidence="3" id="KW-0808">Transferase</keyword>
<protein>
    <submittedName>
        <fullName evidence="3">DNA methyltransferase</fullName>
    </submittedName>
</protein>
<dbReference type="Pfam" id="PF21106">
    <property type="entry name" value="YtxK_like"/>
    <property type="match status" value="1"/>
</dbReference>
<dbReference type="Proteomes" id="UP001628078">
    <property type="component" value="Unassembled WGS sequence"/>
</dbReference>
<dbReference type="InterPro" id="IPR048375">
    <property type="entry name" value="YtxK-like_N"/>
</dbReference>
<dbReference type="PIRSF" id="PIRSF026567">
    <property type="entry name" value="Adenine_mtase_bact_prd"/>
    <property type="match status" value="1"/>
</dbReference>
<comment type="caution">
    <text evidence="3">The sequence shown here is derived from an EMBL/GenBank/DDBJ whole genome shotgun (WGS) entry which is preliminary data.</text>
</comment>
<dbReference type="InterPro" id="IPR029063">
    <property type="entry name" value="SAM-dependent_MTases_sf"/>
</dbReference>
<proteinExistence type="predicted"/>
<keyword evidence="3" id="KW-0489">Methyltransferase</keyword>
<dbReference type="GO" id="GO:0032259">
    <property type="term" value="P:methylation"/>
    <property type="evidence" value="ECO:0007669"/>
    <property type="project" value="UniProtKB-KW"/>
</dbReference>
<keyword evidence="4" id="KW-1185">Reference proteome</keyword>
<reference evidence="3 4" key="1">
    <citation type="submission" date="2022-03" db="EMBL/GenBank/DDBJ databases">
        <title>Draft genome sequence of Furfurilactobacillus curtus JCM 31185.</title>
        <authorList>
            <person name="Suzuki S."/>
            <person name="Endo A."/>
            <person name="Kajikawa A."/>
        </authorList>
    </citation>
    <scope>NUCLEOTIDE SEQUENCE [LARGE SCALE GENOMIC DNA]</scope>
    <source>
        <strain evidence="3 4">JCM 31185</strain>
    </source>
</reference>
<dbReference type="Gene3D" id="1.10.150.470">
    <property type="match status" value="1"/>
</dbReference>
<feature type="domain" description="YtxK-like N-terminal helical" evidence="2">
    <location>
        <begin position="10"/>
        <end position="90"/>
    </location>
</feature>
<dbReference type="PANTHER" id="PTHR41313:SF1">
    <property type="entry name" value="DNA METHYLASE ADENINE-SPECIFIC DOMAIN-CONTAINING PROTEIN"/>
    <property type="match status" value="1"/>
</dbReference>
<evidence type="ECO:0000313" key="4">
    <source>
        <dbReference type="Proteomes" id="UP001628078"/>
    </source>
</evidence>
<name>A0ABQ5JMV2_9LACO</name>
<feature type="domain" description="DNA methylase adenine-specific" evidence="1">
    <location>
        <begin position="104"/>
        <end position="312"/>
    </location>
</feature>
<evidence type="ECO:0000313" key="3">
    <source>
        <dbReference type="EMBL" id="GKT05856.1"/>
    </source>
</evidence>
<accession>A0ABQ5JMV2</accession>
<gene>
    <name evidence="3" type="ORF">JCM31185_11440</name>
</gene>
<evidence type="ECO:0000259" key="2">
    <source>
        <dbReference type="Pfam" id="PF21106"/>
    </source>
</evidence>
<dbReference type="EMBL" id="BQXO01000003">
    <property type="protein sequence ID" value="GKT05856.1"/>
    <property type="molecule type" value="Genomic_DNA"/>
</dbReference>
<organism evidence="3 4">
    <name type="scientific">Furfurilactobacillus curtus</name>
    <dbReference type="NCBI Taxonomy" id="1746200"/>
    <lineage>
        <taxon>Bacteria</taxon>
        <taxon>Bacillati</taxon>
        <taxon>Bacillota</taxon>
        <taxon>Bacilli</taxon>
        <taxon>Lactobacillales</taxon>
        <taxon>Lactobacillaceae</taxon>
        <taxon>Furfurilactobacillus</taxon>
    </lineage>
</organism>
<dbReference type="Gene3D" id="3.40.50.150">
    <property type="entry name" value="Vaccinia Virus protein VP39"/>
    <property type="match status" value="1"/>
</dbReference>
<dbReference type="InterPro" id="IPR003356">
    <property type="entry name" value="DNA_methylase_A-5"/>
</dbReference>
<dbReference type="GO" id="GO:0008168">
    <property type="term" value="F:methyltransferase activity"/>
    <property type="evidence" value="ECO:0007669"/>
    <property type="project" value="UniProtKB-KW"/>
</dbReference>
<dbReference type="CDD" id="cd02440">
    <property type="entry name" value="AdoMet_MTases"/>
    <property type="match status" value="1"/>
</dbReference>
<evidence type="ECO:0000259" key="1">
    <source>
        <dbReference type="Pfam" id="PF02384"/>
    </source>
</evidence>